<keyword evidence="12" id="KW-0624">Polysaccharide degradation</keyword>
<organism evidence="18 19">
    <name type="scientific">Fusarium torulosum</name>
    <dbReference type="NCBI Taxonomy" id="33205"/>
    <lineage>
        <taxon>Eukaryota</taxon>
        <taxon>Fungi</taxon>
        <taxon>Dikarya</taxon>
        <taxon>Ascomycota</taxon>
        <taxon>Pezizomycotina</taxon>
        <taxon>Sordariomycetes</taxon>
        <taxon>Hypocreomycetidae</taxon>
        <taxon>Hypocreales</taxon>
        <taxon>Nectriaceae</taxon>
        <taxon>Fusarium</taxon>
    </lineage>
</organism>
<evidence type="ECO:0000256" key="6">
    <source>
        <dbReference type="ARBA" id="ARBA00022669"/>
    </source>
</evidence>
<dbReference type="InterPro" id="IPR001223">
    <property type="entry name" value="Glyco_hydro18_cat"/>
</dbReference>
<dbReference type="GO" id="GO:0006032">
    <property type="term" value="P:chitin catabolic process"/>
    <property type="evidence" value="ECO:0007669"/>
    <property type="project" value="UniProtKB-KW"/>
</dbReference>
<gene>
    <name evidence="18" type="ORF">FTOL_07221</name>
</gene>
<dbReference type="PANTHER" id="PTHR47700:SF2">
    <property type="entry name" value="CHITINASE"/>
    <property type="match status" value="1"/>
</dbReference>
<dbReference type="InterPro" id="IPR018392">
    <property type="entry name" value="LysM"/>
</dbReference>
<feature type="domain" description="LysM" evidence="16">
    <location>
        <begin position="135"/>
        <end position="180"/>
    </location>
</feature>
<evidence type="ECO:0000256" key="13">
    <source>
        <dbReference type="ARBA" id="ARBA00044955"/>
    </source>
</evidence>
<evidence type="ECO:0000259" key="16">
    <source>
        <dbReference type="PROSITE" id="PS51782"/>
    </source>
</evidence>
<dbReference type="PROSITE" id="PS01095">
    <property type="entry name" value="GH18_1"/>
    <property type="match status" value="1"/>
</dbReference>
<dbReference type="SMART" id="SM00636">
    <property type="entry name" value="Glyco_18"/>
    <property type="match status" value="1"/>
</dbReference>
<evidence type="ECO:0000313" key="18">
    <source>
        <dbReference type="EMBL" id="SPJ78830.1"/>
    </source>
</evidence>
<dbReference type="InterPro" id="IPR017853">
    <property type="entry name" value="GH"/>
</dbReference>
<comment type="similarity">
    <text evidence="13">Belongs to the secreted LysM effector family.</text>
</comment>
<dbReference type="Pfam" id="PF01476">
    <property type="entry name" value="LysM"/>
    <property type="match status" value="1"/>
</dbReference>
<evidence type="ECO:0000256" key="8">
    <source>
        <dbReference type="ARBA" id="ARBA00023024"/>
    </source>
</evidence>
<evidence type="ECO:0000256" key="12">
    <source>
        <dbReference type="ARBA" id="ARBA00023326"/>
    </source>
</evidence>
<dbReference type="PROSITE" id="PS51910">
    <property type="entry name" value="GH18_2"/>
    <property type="match status" value="1"/>
</dbReference>
<dbReference type="InterPro" id="IPR001579">
    <property type="entry name" value="Glyco_hydro_18_chit_AS"/>
</dbReference>
<feature type="domain" description="GH18" evidence="17">
    <location>
        <begin position="135"/>
        <end position="614"/>
    </location>
</feature>
<dbReference type="GO" id="GO:0008061">
    <property type="term" value="F:chitin binding"/>
    <property type="evidence" value="ECO:0007669"/>
    <property type="project" value="UniProtKB-KW"/>
</dbReference>
<dbReference type="SUPFAM" id="SSF54556">
    <property type="entry name" value="Chitinase insertion domain"/>
    <property type="match status" value="1"/>
</dbReference>
<name>A0AAE8MBJ6_9HYPO</name>
<evidence type="ECO:0000256" key="1">
    <source>
        <dbReference type="ARBA" id="ARBA00000822"/>
    </source>
</evidence>
<dbReference type="PANTHER" id="PTHR47700">
    <property type="entry name" value="V CHITINASE, PUTATIVE (AFU_ORTHOLOGUE AFUA_6G13720)-RELATED"/>
    <property type="match status" value="1"/>
</dbReference>
<comment type="caution">
    <text evidence="18">The sequence shown here is derived from an EMBL/GenBank/DDBJ whole genome shotgun (WGS) entry which is preliminary data.</text>
</comment>
<comment type="catalytic activity">
    <reaction evidence="1">
        <text>Random endo-hydrolysis of N-acetyl-beta-D-glucosaminide (1-&gt;4)-beta-linkages in chitin and chitodextrins.</text>
        <dbReference type="EC" id="3.2.1.14"/>
    </reaction>
</comment>
<dbReference type="GO" id="GO:0008843">
    <property type="term" value="F:endochitinase activity"/>
    <property type="evidence" value="ECO:0007669"/>
    <property type="project" value="UniProtKB-EC"/>
</dbReference>
<evidence type="ECO:0000256" key="9">
    <source>
        <dbReference type="ARBA" id="ARBA00023026"/>
    </source>
</evidence>
<comment type="subcellular location">
    <subcellularLocation>
        <location evidence="2">Secreted</location>
    </subcellularLocation>
</comment>
<dbReference type="AlphaFoldDB" id="A0AAE8MBJ6"/>
<dbReference type="Gene3D" id="3.10.350.10">
    <property type="entry name" value="LysM domain"/>
    <property type="match status" value="2"/>
</dbReference>
<proteinExistence type="inferred from homology"/>
<evidence type="ECO:0000256" key="7">
    <source>
        <dbReference type="ARBA" id="ARBA00022801"/>
    </source>
</evidence>
<evidence type="ECO:0000256" key="5">
    <source>
        <dbReference type="ARBA" id="ARBA00022525"/>
    </source>
</evidence>
<dbReference type="InterPro" id="IPR036779">
    <property type="entry name" value="LysM_dom_sf"/>
</dbReference>
<evidence type="ECO:0000256" key="10">
    <source>
        <dbReference type="ARBA" id="ARBA00023277"/>
    </source>
</evidence>
<evidence type="ECO:0000256" key="14">
    <source>
        <dbReference type="RuleBase" id="RU000489"/>
    </source>
</evidence>
<dbReference type="EC" id="3.2.1.14" evidence="4"/>
<dbReference type="PROSITE" id="PS51782">
    <property type="entry name" value="LYSM"/>
    <property type="match status" value="1"/>
</dbReference>
<keyword evidence="7 14" id="KW-0378">Hydrolase</keyword>
<evidence type="ECO:0000256" key="3">
    <source>
        <dbReference type="ARBA" id="ARBA00008682"/>
    </source>
</evidence>
<dbReference type="EMBL" id="ONZP01000243">
    <property type="protein sequence ID" value="SPJ78830.1"/>
    <property type="molecule type" value="Genomic_DNA"/>
</dbReference>
<comment type="similarity">
    <text evidence="3">Belongs to the glycosyl hydrolase 18 family. Chitinase class V subfamily.</text>
</comment>
<keyword evidence="19" id="KW-1185">Reference proteome</keyword>
<protein>
    <recommendedName>
        <fullName evidence="4">chitinase</fullName>
        <ecNumber evidence="4">3.2.1.14</ecNumber>
    </recommendedName>
</protein>
<dbReference type="Gene3D" id="3.10.50.10">
    <property type="match status" value="1"/>
</dbReference>
<keyword evidence="10" id="KW-0119">Carbohydrate metabolism</keyword>
<keyword evidence="5" id="KW-0964">Secreted</keyword>
<reference evidence="18" key="1">
    <citation type="submission" date="2018-03" db="EMBL/GenBank/DDBJ databases">
        <authorList>
            <person name="Guldener U."/>
        </authorList>
    </citation>
    <scope>NUCLEOTIDE SEQUENCE</scope>
</reference>
<dbReference type="InterPro" id="IPR053214">
    <property type="entry name" value="LysM12-like"/>
</dbReference>
<accession>A0AAE8MBJ6</accession>
<dbReference type="SUPFAM" id="SSF54106">
    <property type="entry name" value="LysM domain"/>
    <property type="match status" value="1"/>
</dbReference>
<evidence type="ECO:0000313" key="19">
    <source>
        <dbReference type="Proteomes" id="UP001187734"/>
    </source>
</evidence>
<dbReference type="InterPro" id="IPR029070">
    <property type="entry name" value="Chitinase_insertion_sf"/>
</dbReference>
<keyword evidence="9" id="KW-0843">Virulence</keyword>
<evidence type="ECO:0000256" key="11">
    <source>
        <dbReference type="ARBA" id="ARBA00023295"/>
    </source>
</evidence>
<dbReference type="InterPro" id="IPR011583">
    <property type="entry name" value="Chitinase_II/V-like_cat"/>
</dbReference>
<dbReference type="GO" id="GO:0005576">
    <property type="term" value="C:extracellular region"/>
    <property type="evidence" value="ECO:0007669"/>
    <property type="project" value="UniProtKB-SubCell"/>
</dbReference>
<evidence type="ECO:0000256" key="15">
    <source>
        <dbReference type="SAM" id="MobiDB-lite"/>
    </source>
</evidence>
<dbReference type="Pfam" id="PF00704">
    <property type="entry name" value="Glyco_hydro_18"/>
    <property type="match status" value="1"/>
</dbReference>
<evidence type="ECO:0000256" key="2">
    <source>
        <dbReference type="ARBA" id="ARBA00004613"/>
    </source>
</evidence>
<keyword evidence="11 14" id="KW-0326">Glycosidase</keyword>
<sequence length="614" mass="68221">MVATNAISLLQGMKKYFDAKDNCNENFLFSYQEEIVANRVFGIFLDTTGDIAAVQKATRPWSEGSSAVGKDAIFSGSLSNAKVYDIAGITHRPDPDEPTSTPTPTPFPSNEPKKLVERLIDFIDSSILRKRATCKHIVVHDGDSCTTLARRCGIRGADSAKYNPQSGLCSSLEEGDHVCCSAGDPYKPSGPKPEADGTCAAHVIDDGDTCAKLAKKHSVTVKELEKWNKNTWAWTDCTDLLKPIIKEGKDQWADFKKLSVKHIVSFAPDKYAIIRNAIITNRETFATNLAKFAKDEGLDGVDIDWEYPGAEDIMVGGSPIGAKTDGVNYLRFLTTLREKLESDMSLSIAAPASYWYLKAFPIDRISKVVDYIVYMTYELHDQWDYGNPNAFDECPSGKCIRSHVLSDATPGRCTKEGGYIANAEINEILLSGVGMQTFYDESSESNILLYKGDYVSYMTDNDRLERRIIWKDFNFAGTIDWAVDLQQFRDEDFDAPPDIPESGQGCIRGEDKADDGQDLCYFSCEYGFCPKSVCTCLEEGELEKLPPVKNRDEVWANDPFNVDLNRLCKFACKYGYCPSQICKRKSSSSAGDENDVPDGIVTVPPDYDEDSIKN</sequence>
<feature type="region of interest" description="Disordered" evidence="15">
    <location>
        <begin position="585"/>
        <end position="614"/>
    </location>
</feature>
<dbReference type="SUPFAM" id="SSF51445">
    <property type="entry name" value="(Trans)glycosidases"/>
    <property type="match status" value="1"/>
</dbReference>
<dbReference type="CDD" id="cd00118">
    <property type="entry name" value="LysM"/>
    <property type="match status" value="1"/>
</dbReference>
<dbReference type="GO" id="GO:0000272">
    <property type="term" value="P:polysaccharide catabolic process"/>
    <property type="evidence" value="ECO:0007669"/>
    <property type="project" value="UniProtKB-KW"/>
</dbReference>
<evidence type="ECO:0000256" key="4">
    <source>
        <dbReference type="ARBA" id="ARBA00012729"/>
    </source>
</evidence>
<dbReference type="Proteomes" id="UP001187734">
    <property type="component" value="Unassembled WGS sequence"/>
</dbReference>
<keyword evidence="6" id="KW-0147">Chitin-binding</keyword>
<evidence type="ECO:0000259" key="17">
    <source>
        <dbReference type="PROSITE" id="PS51910"/>
    </source>
</evidence>
<keyword evidence="8" id="KW-0146">Chitin degradation</keyword>
<feature type="region of interest" description="Disordered" evidence="15">
    <location>
        <begin position="89"/>
        <end position="111"/>
    </location>
</feature>
<dbReference type="Gene3D" id="3.20.20.80">
    <property type="entry name" value="Glycosidases"/>
    <property type="match status" value="2"/>
</dbReference>